<protein>
    <submittedName>
        <fullName evidence="8">ArcA</fullName>
    </submittedName>
</protein>
<dbReference type="EMBL" id="CP001087">
    <property type="protein sequence ID" value="ACN17076.1"/>
    <property type="molecule type" value="Genomic_DNA"/>
</dbReference>
<dbReference type="Gene3D" id="2.40.50.100">
    <property type="match status" value="2"/>
</dbReference>
<dbReference type="RefSeq" id="WP_015905810.1">
    <property type="nucleotide sequence ID" value="NC_012108.1"/>
</dbReference>
<evidence type="ECO:0000259" key="6">
    <source>
        <dbReference type="Pfam" id="PF25944"/>
    </source>
</evidence>
<dbReference type="Pfam" id="PF25967">
    <property type="entry name" value="RND-MFP_C"/>
    <property type="match status" value="1"/>
</dbReference>
<feature type="domain" description="Multidrug resistance protein MdtA-like beta-barrel" evidence="6">
    <location>
        <begin position="260"/>
        <end position="346"/>
    </location>
</feature>
<proteinExistence type="inferred from homology"/>
<feature type="coiled-coil region" evidence="3">
    <location>
        <begin position="126"/>
        <end position="160"/>
    </location>
</feature>
<evidence type="ECO:0000256" key="2">
    <source>
        <dbReference type="ARBA" id="ARBA00009477"/>
    </source>
</evidence>
<dbReference type="PROSITE" id="PS51257">
    <property type="entry name" value="PROKAR_LIPOPROTEIN"/>
    <property type="match status" value="1"/>
</dbReference>
<dbReference type="KEGG" id="dat:HRM2_40180"/>
<evidence type="ECO:0000256" key="1">
    <source>
        <dbReference type="ARBA" id="ARBA00004196"/>
    </source>
</evidence>
<reference evidence="8 9" key="1">
    <citation type="journal article" date="2009" name="Environ. Microbiol.">
        <title>Genome sequence of Desulfobacterium autotrophicum HRM2, a marine sulfate reducer oxidizing organic carbon completely to carbon dioxide.</title>
        <authorList>
            <person name="Strittmatter A.W."/>
            <person name="Liesegang H."/>
            <person name="Rabus R."/>
            <person name="Decker I."/>
            <person name="Amann J."/>
            <person name="Andres S."/>
            <person name="Henne A."/>
            <person name="Fricke W.F."/>
            <person name="Martinez-Arias R."/>
            <person name="Bartels D."/>
            <person name="Goesmann A."/>
            <person name="Krause L."/>
            <person name="Puehler A."/>
            <person name="Klenk H.P."/>
            <person name="Richter M."/>
            <person name="Schuler M."/>
            <person name="Gloeckner F.O."/>
            <person name="Meyerdierks A."/>
            <person name="Gottschalk G."/>
            <person name="Amann R."/>
        </authorList>
    </citation>
    <scope>NUCLEOTIDE SEQUENCE [LARGE SCALE GENOMIC DNA]</scope>
    <source>
        <strain evidence="9">ATCC 43914 / DSM 3382 / HRM2</strain>
    </source>
</reference>
<dbReference type="PANTHER" id="PTHR30158">
    <property type="entry name" value="ACRA/E-RELATED COMPONENT OF DRUG EFFLUX TRANSPORTER"/>
    <property type="match status" value="1"/>
</dbReference>
<dbReference type="InterPro" id="IPR058627">
    <property type="entry name" value="MdtA-like_C"/>
</dbReference>
<name>C0QC59_DESAH</name>
<feature type="region of interest" description="Disordered" evidence="4">
    <location>
        <begin position="418"/>
        <end position="460"/>
    </location>
</feature>
<evidence type="ECO:0000313" key="8">
    <source>
        <dbReference type="EMBL" id="ACN17076.1"/>
    </source>
</evidence>
<keyword evidence="3" id="KW-0175">Coiled coil</keyword>
<dbReference type="InterPro" id="IPR058626">
    <property type="entry name" value="MdtA-like_b-barrel"/>
</dbReference>
<dbReference type="Gene3D" id="2.40.420.20">
    <property type="match status" value="1"/>
</dbReference>
<evidence type="ECO:0000259" key="7">
    <source>
        <dbReference type="Pfam" id="PF25967"/>
    </source>
</evidence>
<dbReference type="Pfam" id="PF25944">
    <property type="entry name" value="Beta-barrel_RND"/>
    <property type="match status" value="1"/>
</dbReference>
<dbReference type="GO" id="GO:0030313">
    <property type="term" value="C:cell envelope"/>
    <property type="evidence" value="ECO:0007669"/>
    <property type="project" value="UniProtKB-SubCell"/>
</dbReference>
<accession>C0QC59</accession>
<dbReference type="SUPFAM" id="SSF111369">
    <property type="entry name" value="HlyD-like secretion proteins"/>
    <property type="match status" value="2"/>
</dbReference>
<organism evidence="8 9">
    <name type="scientific">Desulforapulum autotrophicum (strain ATCC 43914 / DSM 3382 / VKM B-1955 / HRM2)</name>
    <name type="common">Desulfobacterium autotrophicum</name>
    <dbReference type="NCBI Taxonomy" id="177437"/>
    <lineage>
        <taxon>Bacteria</taxon>
        <taxon>Pseudomonadati</taxon>
        <taxon>Thermodesulfobacteriota</taxon>
        <taxon>Desulfobacteria</taxon>
        <taxon>Desulfobacterales</taxon>
        <taxon>Desulfobacteraceae</taxon>
        <taxon>Desulforapulum</taxon>
    </lineage>
</organism>
<dbReference type="AlphaFoldDB" id="C0QC59"/>
<feature type="domain" description="Multidrug resistance protein MdtA-like barrel-sandwich hybrid" evidence="5">
    <location>
        <begin position="71"/>
        <end position="256"/>
    </location>
</feature>
<dbReference type="InterPro" id="IPR006143">
    <property type="entry name" value="RND_pump_MFP"/>
</dbReference>
<evidence type="ECO:0000313" key="9">
    <source>
        <dbReference type="Proteomes" id="UP000000442"/>
    </source>
</evidence>
<gene>
    <name evidence="8" type="primary">arcA</name>
    <name evidence="8" type="ordered locus">HRM2_40180</name>
</gene>
<dbReference type="STRING" id="177437.HRM2_40180"/>
<dbReference type="GO" id="GO:0005886">
    <property type="term" value="C:plasma membrane"/>
    <property type="evidence" value="ECO:0007669"/>
    <property type="project" value="TreeGrafter"/>
</dbReference>
<dbReference type="GO" id="GO:0046677">
    <property type="term" value="P:response to antibiotic"/>
    <property type="evidence" value="ECO:0007669"/>
    <property type="project" value="TreeGrafter"/>
</dbReference>
<dbReference type="HOGENOM" id="CLU_018816_2_1_7"/>
<sequence>MMQLHKTIHGELKMNIWAILVSVCIFLAGCDGQSKTQPPASAPVPEVSTITVKPGKIMLTQELPGRTSAYRMAQIRPQVSGIILKRLFKEGSDVKAGQVLYAIDPAPFQAEIDRATANHLALLKAADQARAALKASIADIDRLKATLELARTNRDRFEASFKDKIVSAMQRDQTVTEFKVAAATLAAAQAQVENRRGAVAAADAAIAQARAAMETAGINLGYCRVMAPISGRIGRSSVTEGAVVTAYQGVPLATIQQLDPIYADLPQSTNQLLRLKNSTLNATTPEQNKVQLLLGDNTPYPQEGTLQFSDVTVDPTTGSVILRVVVPNPDGTLLPGMFVRAVIKEGVDEQAILIPQQGVARDPRGNPFAMIVDSEGKAGLRMLTLDRAVDDQWIVDAGLAPGDRVIVEGLLMLRPGTPVKATDFHGPSPENGAMGSHPGSRPDAQPGPDAKSQKQNNGGM</sequence>
<keyword evidence="9" id="KW-1185">Reference proteome</keyword>
<evidence type="ECO:0000256" key="4">
    <source>
        <dbReference type="SAM" id="MobiDB-lite"/>
    </source>
</evidence>
<dbReference type="Gene3D" id="2.40.30.170">
    <property type="match status" value="1"/>
</dbReference>
<comment type="subcellular location">
    <subcellularLocation>
        <location evidence="1">Cell envelope</location>
    </subcellularLocation>
</comment>
<dbReference type="InterPro" id="IPR058625">
    <property type="entry name" value="MdtA-like_BSH"/>
</dbReference>
<dbReference type="GO" id="GO:0022857">
    <property type="term" value="F:transmembrane transporter activity"/>
    <property type="evidence" value="ECO:0007669"/>
    <property type="project" value="InterPro"/>
</dbReference>
<dbReference type="PANTHER" id="PTHR30158:SF3">
    <property type="entry name" value="MULTIDRUG EFFLUX PUMP SUBUNIT ACRA-RELATED"/>
    <property type="match status" value="1"/>
</dbReference>
<dbReference type="Pfam" id="PF25917">
    <property type="entry name" value="BSH_RND"/>
    <property type="match status" value="1"/>
</dbReference>
<dbReference type="eggNOG" id="COG0845">
    <property type="taxonomic scope" value="Bacteria"/>
</dbReference>
<evidence type="ECO:0000256" key="3">
    <source>
        <dbReference type="SAM" id="Coils"/>
    </source>
</evidence>
<evidence type="ECO:0000259" key="5">
    <source>
        <dbReference type="Pfam" id="PF25917"/>
    </source>
</evidence>
<feature type="domain" description="Multidrug resistance protein MdtA-like C-terminal permuted SH3" evidence="7">
    <location>
        <begin position="350"/>
        <end position="410"/>
    </location>
</feature>
<dbReference type="FunFam" id="2.40.420.20:FF:000001">
    <property type="entry name" value="Efflux RND transporter periplasmic adaptor subunit"/>
    <property type="match status" value="1"/>
</dbReference>
<dbReference type="Proteomes" id="UP000000442">
    <property type="component" value="Chromosome"/>
</dbReference>
<dbReference type="NCBIfam" id="TIGR01730">
    <property type="entry name" value="RND_mfp"/>
    <property type="match status" value="1"/>
</dbReference>
<comment type="similarity">
    <text evidence="2">Belongs to the membrane fusion protein (MFP) (TC 8.A.1) family.</text>
</comment>